<sequence length="159" mass="16882">MSSSASSSVRRLPLRQALTSLRSGPGPITLSSNVSAIKLRFVAKNAEAGPRQFLRDYAPKLAYANPSLPIQVERIPDPRAKHRDPKSPDAGAVWENGEQPKPEMIIFFHGSTAQTLPLSHLDGAKILAQLISVAGEERPQGIEAPLLAVTDGTGDGVAA</sequence>
<proteinExistence type="predicted"/>
<evidence type="ECO:0000313" key="5">
    <source>
        <dbReference type="EMBL" id="KAK8854918.1"/>
    </source>
</evidence>
<protein>
    <recommendedName>
        <fullName evidence="4">Ribosomal protein/NADH dehydrogenase domain-containing protein</fullName>
    </recommendedName>
</protein>
<keyword evidence="6" id="KW-1185">Reference proteome</keyword>
<feature type="domain" description="Ribosomal protein/NADH dehydrogenase" evidence="4">
    <location>
        <begin position="44"/>
        <end position="137"/>
    </location>
</feature>
<evidence type="ECO:0000259" key="4">
    <source>
        <dbReference type="SMART" id="SM00916"/>
    </source>
</evidence>
<dbReference type="KEGG" id="kne:92180915"/>
<evidence type="ECO:0000256" key="2">
    <source>
        <dbReference type="ARBA" id="ARBA00023128"/>
    </source>
</evidence>
<name>A0AAW0YZ59_9TREE</name>
<dbReference type="SMART" id="SM00916">
    <property type="entry name" value="L51_S25_CI-B8"/>
    <property type="match status" value="1"/>
</dbReference>
<dbReference type="Proteomes" id="UP001388673">
    <property type="component" value="Unassembled WGS sequence"/>
</dbReference>
<dbReference type="AlphaFoldDB" id="A0AAW0YZ59"/>
<evidence type="ECO:0000256" key="3">
    <source>
        <dbReference type="SAM" id="MobiDB-lite"/>
    </source>
</evidence>
<gene>
    <name evidence="5" type="ORF">IAR55_003657</name>
</gene>
<evidence type="ECO:0000256" key="1">
    <source>
        <dbReference type="ARBA" id="ARBA00004173"/>
    </source>
</evidence>
<dbReference type="GO" id="GO:0005739">
    <property type="term" value="C:mitochondrion"/>
    <property type="evidence" value="ECO:0007669"/>
    <property type="project" value="UniProtKB-SubCell"/>
</dbReference>
<accession>A0AAW0YZ59</accession>
<evidence type="ECO:0000313" key="6">
    <source>
        <dbReference type="Proteomes" id="UP001388673"/>
    </source>
</evidence>
<comment type="caution">
    <text evidence="5">The sequence shown here is derived from an EMBL/GenBank/DDBJ whole genome shotgun (WGS) entry which is preliminary data.</text>
</comment>
<keyword evidence="2" id="KW-0496">Mitochondrion</keyword>
<dbReference type="GeneID" id="92180915"/>
<dbReference type="RefSeq" id="XP_066803156.1">
    <property type="nucleotide sequence ID" value="XM_066946764.1"/>
</dbReference>
<feature type="region of interest" description="Disordered" evidence="3">
    <location>
        <begin position="72"/>
        <end position="96"/>
    </location>
</feature>
<dbReference type="EMBL" id="JBCAWK010000006">
    <property type="protein sequence ID" value="KAK8854918.1"/>
    <property type="molecule type" value="Genomic_DNA"/>
</dbReference>
<comment type="subcellular location">
    <subcellularLocation>
        <location evidence="1">Mitochondrion</location>
    </subcellularLocation>
</comment>
<organism evidence="5 6">
    <name type="scientific">Kwoniella newhampshirensis</name>
    <dbReference type="NCBI Taxonomy" id="1651941"/>
    <lineage>
        <taxon>Eukaryota</taxon>
        <taxon>Fungi</taxon>
        <taxon>Dikarya</taxon>
        <taxon>Basidiomycota</taxon>
        <taxon>Agaricomycotina</taxon>
        <taxon>Tremellomycetes</taxon>
        <taxon>Tremellales</taxon>
        <taxon>Cryptococcaceae</taxon>
        <taxon>Kwoniella</taxon>
    </lineage>
</organism>
<reference evidence="5 6" key="1">
    <citation type="journal article" date="2024" name="bioRxiv">
        <title>Comparative genomics of Cryptococcus and Kwoniella reveals pathogenesis evolution and contrasting karyotype dynamics via intercentromeric recombination or chromosome fusion.</title>
        <authorList>
            <person name="Coelho M.A."/>
            <person name="David-Palma M."/>
            <person name="Shea T."/>
            <person name="Bowers K."/>
            <person name="McGinley-Smith S."/>
            <person name="Mohammad A.W."/>
            <person name="Gnirke A."/>
            <person name="Yurkov A.M."/>
            <person name="Nowrousian M."/>
            <person name="Sun S."/>
            <person name="Cuomo C.A."/>
            <person name="Heitman J."/>
        </authorList>
    </citation>
    <scope>NUCLEOTIDE SEQUENCE [LARGE SCALE GENOMIC DNA]</scope>
    <source>
        <strain evidence="5 6">CBS 13917</strain>
    </source>
</reference>
<dbReference type="InterPro" id="IPR007741">
    <property type="entry name" value="Ribosomal_mL43/mS25/NADH_DH"/>
</dbReference>